<evidence type="ECO:0000313" key="5">
    <source>
        <dbReference type="Proteomes" id="UP000218471"/>
    </source>
</evidence>
<comment type="caution">
    <text evidence="3">The sequence shown here is derived from an EMBL/GenBank/DDBJ whole genome shotgun (WGS) entry which is preliminary data.</text>
</comment>
<proteinExistence type="predicted"/>
<dbReference type="EMBL" id="NKYG02000001">
    <property type="protein sequence ID" value="KAK2618939.1"/>
    <property type="molecule type" value="Genomic_DNA"/>
</dbReference>
<dbReference type="EMBL" id="NKYG02000001">
    <property type="protein sequence ID" value="KAK2620925.1"/>
    <property type="molecule type" value="Genomic_DNA"/>
</dbReference>
<dbReference type="RefSeq" id="WP_001280210.1">
    <property type="nucleotide sequence ID" value="NZ_CP092672.1"/>
</dbReference>
<sequence length="106" mass="12428">MSDINLTKKSWEEFQSTGLLLFVNNFLHIFGWALVFECDGEKVISVYPARIKYRGFSEIATEEAFKKVTKYLSSSIKELKKEVMTKKKFDEDFIFPVNFGRKINNE</sequence>
<name>A0AAV9G3B3_LEPIR</name>
<evidence type="ECO:0000313" key="3">
    <source>
        <dbReference type="EMBL" id="KAK2620496.1"/>
    </source>
</evidence>
<protein>
    <submittedName>
        <fullName evidence="3">Uncharacterized protein</fullName>
    </submittedName>
</protein>
<evidence type="ECO:0000313" key="1">
    <source>
        <dbReference type="EMBL" id="KAK2618639.1"/>
    </source>
</evidence>
<reference evidence="3" key="1">
    <citation type="submission" date="2023-10" db="EMBL/GenBank/DDBJ databases">
        <title>Genomic and proteomic analysis of Leptospira interrogans strain CUDO8.</title>
        <authorList>
            <person name="Boonciew P."/>
            <person name="Kurilung A."/>
            <person name="Prapasarakul N."/>
        </authorList>
    </citation>
    <scope>NUCLEOTIDE SEQUENCE</scope>
    <source>
        <strain evidence="3">CUDO8</strain>
    </source>
</reference>
<dbReference type="AlphaFoldDB" id="A0AAV9G3B3"/>
<organism evidence="3 5">
    <name type="scientific">Leptospira interrogans</name>
    <dbReference type="NCBI Taxonomy" id="173"/>
    <lineage>
        <taxon>Bacteria</taxon>
        <taxon>Pseudomonadati</taxon>
        <taxon>Spirochaetota</taxon>
        <taxon>Spirochaetia</taxon>
        <taxon>Leptospirales</taxon>
        <taxon>Leptospiraceae</taxon>
        <taxon>Leptospira</taxon>
    </lineage>
</organism>
<dbReference type="Proteomes" id="UP000218471">
    <property type="component" value="Unassembled WGS sequence"/>
</dbReference>
<evidence type="ECO:0000313" key="4">
    <source>
        <dbReference type="EMBL" id="KAK2620925.1"/>
    </source>
</evidence>
<evidence type="ECO:0000313" key="2">
    <source>
        <dbReference type="EMBL" id="KAK2618939.1"/>
    </source>
</evidence>
<dbReference type="EMBL" id="NKYG02000001">
    <property type="protein sequence ID" value="KAK2618639.1"/>
    <property type="molecule type" value="Genomic_DNA"/>
</dbReference>
<accession>A0AAV9G3B3</accession>
<gene>
    <name evidence="1" type="ORF">CFV95_006220</name>
    <name evidence="2" type="ORF">CFV95_007975</name>
    <name evidence="3" type="ORF">CFV95_016540</name>
    <name evidence="4" type="ORF">CFV95_018895</name>
</gene>
<dbReference type="EMBL" id="NKYG02000001">
    <property type="protein sequence ID" value="KAK2620496.1"/>
    <property type="molecule type" value="Genomic_DNA"/>
</dbReference>